<dbReference type="EMBL" id="JAGDFM010000269">
    <property type="protein sequence ID" value="KAG7380931.1"/>
    <property type="molecule type" value="Genomic_DNA"/>
</dbReference>
<reference evidence="3" key="1">
    <citation type="submission" date="2021-02" db="EMBL/GenBank/DDBJ databases">
        <authorList>
            <person name="Palmer J.M."/>
        </authorList>
    </citation>
    <scope>NUCLEOTIDE SEQUENCE</scope>
    <source>
        <strain evidence="3">SCRP734</strain>
    </source>
</reference>
<keyword evidence="2" id="KW-0732">Signal</keyword>
<dbReference type="Proteomes" id="UP000694044">
    <property type="component" value="Unassembled WGS sequence"/>
</dbReference>
<evidence type="ECO:0000256" key="1">
    <source>
        <dbReference type="SAM" id="MobiDB-lite"/>
    </source>
</evidence>
<dbReference type="PANTHER" id="PTHR37069:SF2">
    <property type="entry name" value="PIGGYBAC TRANSPOSABLE ELEMENT-DERIVED PROTEIN DOMAIN-CONTAINING PROTEIN"/>
    <property type="match status" value="1"/>
</dbReference>
<dbReference type="OrthoDB" id="110395at2759"/>
<comment type="caution">
    <text evidence="3">The sequence shown here is derived from an EMBL/GenBank/DDBJ whole genome shotgun (WGS) entry which is preliminary data.</text>
</comment>
<feature type="region of interest" description="Disordered" evidence="1">
    <location>
        <begin position="169"/>
        <end position="212"/>
    </location>
</feature>
<evidence type="ECO:0000256" key="2">
    <source>
        <dbReference type="SAM" id="SignalP"/>
    </source>
</evidence>
<organism evidence="3 4">
    <name type="scientific">Phytophthora pseudosyringae</name>
    <dbReference type="NCBI Taxonomy" id="221518"/>
    <lineage>
        <taxon>Eukaryota</taxon>
        <taxon>Sar</taxon>
        <taxon>Stramenopiles</taxon>
        <taxon>Oomycota</taxon>
        <taxon>Peronosporomycetes</taxon>
        <taxon>Peronosporales</taxon>
        <taxon>Peronosporaceae</taxon>
        <taxon>Phytophthora</taxon>
    </lineage>
</organism>
<feature type="signal peptide" evidence="2">
    <location>
        <begin position="1"/>
        <end position="18"/>
    </location>
</feature>
<evidence type="ECO:0000313" key="3">
    <source>
        <dbReference type="EMBL" id="KAG7380931.1"/>
    </source>
</evidence>
<dbReference type="AlphaFoldDB" id="A0A8T1VIL8"/>
<feature type="region of interest" description="Disordered" evidence="1">
    <location>
        <begin position="34"/>
        <end position="53"/>
    </location>
</feature>
<accession>A0A8T1VIL8</accession>
<gene>
    <name evidence="3" type="ORF">PHYPSEUDO_006605</name>
</gene>
<protein>
    <submittedName>
        <fullName evidence="3">Uncharacterized protein</fullName>
    </submittedName>
</protein>
<name>A0A8T1VIL8_9STRA</name>
<feature type="compositionally biased region" description="Basic and acidic residues" evidence="1">
    <location>
        <begin position="169"/>
        <end position="182"/>
    </location>
</feature>
<proteinExistence type="predicted"/>
<feature type="chain" id="PRO_5035920662" evidence="2">
    <location>
        <begin position="19"/>
        <end position="319"/>
    </location>
</feature>
<sequence>MLIIGLIASFCSFVFSMGQPLSIGFLVEAKRSADGAPTTPRKRRSRTSASEGGTALSANAVSGVLQFRYAWQNFRRVGWTSKPPPGGKSLNCRYRYVRPGGNPRGVEGEDFVLGEDAVVRFFDTQEAVAAAVSVSDADESSQAGNDIMRVEERETGGETTRMTRTAAVDRHARGQMNEDRDQVGAGARGGDAGHRRPTAGAPAADSASDVYKSSHADDDDVVLVDAGQATSVGRSGRRRPILQPALYDVVPRPTNTKMKVVLALVVNVDRINIKVVLAMVVGNTDMTLVLIGVAMAMAVTVAAAVDVGEVVGVEAQLQH</sequence>
<keyword evidence="4" id="KW-1185">Reference proteome</keyword>
<dbReference type="PANTHER" id="PTHR37069">
    <property type="entry name" value="DDE_TNP_1_7 DOMAIN-CONTAINING PROTEIN"/>
    <property type="match status" value="1"/>
</dbReference>
<evidence type="ECO:0000313" key="4">
    <source>
        <dbReference type="Proteomes" id="UP000694044"/>
    </source>
</evidence>